<proteinExistence type="predicted"/>
<evidence type="ECO:0008006" key="3">
    <source>
        <dbReference type="Google" id="ProtNLM"/>
    </source>
</evidence>
<dbReference type="NCBIfam" id="TIGR02215">
    <property type="entry name" value="phage_chp_gp8"/>
    <property type="match status" value="1"/>
</dbReference>
<dbReference type="CDD" id="cd08054">
    <property type="entry name" value="gp6"/>
    <property type="match status" value="1"/>
</dbReference>
<evidence type="ECO:0000313" key="1">
    <source>
        <dbReference type="EMBL" id="CAB4173077.1"/>
    </source>
</evidence>
<sequence>MLLIDGARYLSNAQISAPATEPVTSAEAKAHSRIDGSTDDTIITSQLLAAREYIEALIKGPLIQRSYRVRLDCFPSGNTLMIPGYPVVSVTAIRYIDTTGTQQTMSNALYALNSDQSPCRITLNRSANAWPSVYNMEGVWSVEVEYIAGYTNAAAVPQALKQAMLLVFAHWYDNARETTSAENLREVPHAVETLCKTFVRTRWVV</sequence>
<dbReference type="EMBL" id="LR796888">
    <property type="protein sequence ID" value="CAB4173077.1"/>
    <property type="molecule type" value="Genomic_DNA"/>
</dbReference>
<dbReference type="NCBIfam" id="TIGR01560">
    <property type="entry name" value="put_DNA_pack"/>
    <property type="match status" value="2"/>
</dbReference>
<gene>
    <name evidence="2" type="ORF">UFOVP1379_10</name>
    <name evidence="1" type="ORF">UFOVP942_27</name>
</gene>
<organism evidence="2">
    <name type="scientific">uncultured Caudovirales phage</name>
    <dbReference type="NCBI Taxonomy" id="2100421"/>
    <lineage>
        <taxon>Viruses</taxon>
        <taxon>Duplodnaviria</taxon>
        <taxon>Heunggongvirae</taxon>
        <taxon>Uroviricota</taxon>
        <taxon>Caudoviricetes</taxon>
        <taxon>Peduoviridae</taxon>
        <taxon>Maltschvirus</taxon>
        <taxon>Maltschvirus maltsch</taxon>
    </lineage>
</organism>
<evidence type="ECO:0000313" key="2">
    <source>
        <dbReference type="EMBL" id="CAB4203257.1"/>
    </source>
</evidence>
<dbReference type="InterPro" id="IPR006450">
    <property type="entry name" value="Phage_HK97_gp6-like"/>
</dbReference>
<dbReference type="EMBL" id="LR797329">
    <property type="protein sequence ID" value="CAB4203257.1"/>
    <property type="molecule type" value="Genomic_DNA"/>
</dbReference>
<accession>A0A6J5RWZ5</accession>
<reference evidence="2" key="1">
    <citation type="submission" date="2020-05" db="EMBL/GenBank/DDBJ databases">
        <authorList>
            <person name="Chiriac C."/>
            <person name="Salcher M."/>
            <person name="Ghai R."/>
            <person name="Kavagutti S V."/>
        </authorList>
    </citation>
    <scope>NUCLEOTIDE SEQUENCE</scope>
</reference>
<name>A0A6J5RWZ5_9CAUD</name>
<dbReference type="Gene3D" id="1.10.3230.30">
    <property type="entry name" value="Phage gp6-like head-tail connector protein"/>
    <property type="match status" value="1"/>
</dbReference>
<dbReference type="InterPro" id="IPR011738">
    <property type="entry name" value="Phage_CHP"/>
</dbReference>
<protein>
    <recommendedName>
        <fullName evidence="3">Gp6 domain containing protein</fullName>
    </recommendedName>
</protein>